<protein>
    <recommendedName>
        <fullName evidence="1">Protein MSWAN_0656</fullName>
    </recommendedName>
</protein>
<dbReference type="HOGENOM" id="CLU_095686_1_1_2"/>
<dbReference type="InterPro" id="IPR023473">
    <property type="entry name" value="AMMECR1"/>
</dbReference>
<feature type="domain" description="AMMECR1" evidence="2">
    <location>
        <begin position="9"/>
        <end position="192"/>
    </location>
</feature>
<dbReference type="OrthoDB" id="25187at2157"/>
<evidence type="ECO:0000313" key="3">
    <source>
        <dbReference type="EMBL" id="AEG17692.1"/>
    </source>
</evidence>
<proteinExistence type="inferred from homology"/>
<dbReference type="STRING" id="868131.MSWAN_0656"/>
<dbReference type="HAMAP" id="MF_00645">
    <property type="entry name" value="AMMECR1"/>
    <property type="match status" value="1"/>
</dbReference>
<reference evidence="3 4" key="1">
    <citation type="journal article" date="2014" name="Int. J. Syst. Evol. Microbiol.">
        <title>Methanobacterium paludis sp. nov. and a novel strain of Methanobacterium lacus isolated from northern peatlands.</title>
        <authorList>
            <person name="Cadillo-Quiroz H."/>
            <person name="Brauer S.L."/>
            <person name="Goodson N."/>
            <person name="Yavitt J.B."/>
            <person name="Zinder S.H."/>
        </authorList>
    </citation>
    <scope>NUCLEOTIDE SEQUENCE [LARGE SCALE GENOMIC DNA]</scope>
    <source>
        <strain evidence="4">DSM 25820 / JCM 18151 / SWAN1</strain>
    </source>
</reference>
<dbReference type="eggNOG" id="arCOG01336">
    <property type="taxonomic scope" value="Archaea"/>
</dbReference>
<dbReference type="InterPro" id="IPR027485">
    <property type="entry name" value="AMMECR1_N"/>
</dbReference>
<gene>
    <name evidence="3" type="ordered locus">MSWAN_0656</name>
</gene>
<dbReference type="NCBIfam" id="TIGR00296">
    <property type="entry name" value="TIGR00296 family protein"/>
    <property type="match status" value="1"/>
</dbReference>
<dbReference type="InterPro" id="IPR027623">
    <property type="entry name" value="AmmeMemoSam_A"/>
</dbReference>
<dbReference type="PANTHER" id="PTHR13016:SF0">
    <property type="entry name" value="AMME SYNDROME CANDIDATE GENE 1 PROTEIN"/>
    <property type="match status" value="1"/>
</dbReference>
<accession>F6D644</accession>
<name>F6D644_METPW</name>
<dbReference type="RefSeq" id="WP_013825194.1">
    <property type="nucleotide sequence ID" value="NC_015574.1"/>
</dbReference>
<dbReference type="Gene3D" id="3.30.1490.150">
    <property type="entry name" value="Hypothetical protein ph0010, domain 2"/>
    <property type="match status" value="1"/>
</dbReference>
<dbReference type="SUPFAM" id="SSF143447">
    <property type="entry name" value="AMMECR1-like"/>
    <property type="match status" value="1"/>
</dbReference>
<dbReference type="PROSITE" id="PS51112">
    <property type="entry name" value="AMMECR1"/>
    <property type="match status" value="1"/>
</dbReference>
<dbReference type="Proteomes" id="UP000009231">
    <property type="component" value="Chromosome"/>
</dbReference>
<dbReference type="Pfam" id="PF01871">
    <property type="entry name" value="AMMECR1"/>
    <property type="match status" value="1"/>
</dbReference>
<dbReference type="InterPro" id="IPR036071">
    <property type="entry name" value="AMMECR1_dom_sf"/>
</dbReference>
<dbReference type="Gene3D" id="3.30.700.20">
    <property type="entry name" value="Hypothetical protein ph0010, domain 1"/>
    <property type="match status" value="1"/>
</dbReference>
<dbReference type="NCBIfam" id="TIGR04335">
    <property type="entry name" value="AmmeMemoSam_A"/>
    <property type="match status" value="1"/>
</dbReference>
<dbReference type="InterPro" id="IPR002733">
    <property type="entry name" value="AMMECR1_domain"/>
</dbReference>
<dbReference type="KEGG" id="mew:MSWAN_0656"/>
<evidence type="ECO:0000313" key="4">
    <source>
        <dbReference type="Proteomes" id="UP000009231"/>
    </source>
</evidence>
<dbReference type="PANTHER" id="PTHR13016">
    <property type="entry name" value="AMMECR1 HOMOLOG"/>
    <property type="match status" value="1"/>
</dbReference>
<dbReference type="AlphaFoldDB" id="F6D644"/>
<dbReference type="EMBL" id="CP002772">
    <property type="protein sequence ID" value="AEG17692.1"/>
    <property type="molecule type" value="Genomic_DNA"/>
</dbReference>
<dbReference type="GeneID" id="10668146"/>
<organism evidence="3 4">
    <name type="scientific">Methanobacterium paludis (strain DSM 25820 / JCM 18151 / SWAN1)</name>
    <dbReference type="NCBI Taxonomy" id="868131"/>
    <lineage>
        <taxon>Archaea</taxon>
        <taxon>Methanobacteriati</taxon>
        <taxon>Methanobacteriota</taxon>
        <taxon>Methanomada group</taxon>
        <taxon>Methanobacteria</taxon>
        <taxon>Methanobacteriales</taxon>
        <taxon>Methanobacteriaceae</taxon>
        <taxon>Methanobacterium</taxon>
    </lineage>
</organism>
<keyword evidence="4" id="KW-1185">Reference proteome</keyword>
<sequence length="192" mass="21646">MNGEKLSEENGNFLVKLARKAITNYLMEKRVIEFPKDVETLLKEDMGVFVTLTCNGDLRGCIGYPEPVMPLVNAVIDAAISAATRDPRFPPLRAGELDDIHVEVSVLTKPELIKVEKPSQYVSKVNIGGDGLIVERGPYRGLLLPQVATEWHWDAEEFLSNTCMKAGLSTDCWLYEDVKIYKFHSQIFQEKE</sequence>
<evidence type="ECO:0000256" key="1">
    <source>
        <dbReference type="HAMAP-Rule" id="MF_00645"/>
    </source>
</evidence>
<evidence type="ECO:0000259" key="2">
    <source>
        <dbReference type="PROSITE" id="PS51112"/>
    </source>
</evidence>
<dbReference type="InterPro" id="IPR023472">
    <property type="entry name" value="Uncharacterised_MJ0810"/>
</dbReference>